<name>A0A1Y2K2E9_9PROT</name>
<sequence>MIIPTLLSGGSGSRLWPLSREIHPKQFLPLLDGKSLFIETLERLSGLPDLGAPLVVCNDQHRFLAAEKLRHAGIESAGILLEPVGRNTAPAVACAALKALQIDPQAQLLVMPADHLIPDVTALHNALLAAREHSAGGALVTFGAQPEWAETGYGYIHRGAALPGSGPACYAIDRFVEKPDAETAQAYLQSGAYLWNSGMFLFRAERYLEELSQHAPLMVEQCQLALEKARLDLDFIRLDPESFEACPADSIDYAVMERTARGVVTTLDAGWSDIGSWEALWRAQQRDAQGNVTHGDVVLEDARDCLVRADEGLVTLLGVEGLVVVETADAVLVADKSRSQDVKKLVERLKRDNRREAVFHPKIYRPWGAFETISVHSRFQVKRITVNPGAKLSMQMHHHRAEHWVVVTGAAKVTRDGESFLLTEDQSTYIPVGVKHRLENPGKIPLQVIEVQSGSYLQEDDIVRFEDIYGCRKNDL</sequence>
<dbReference type="GO" id="GO:0009298">
    <property type="term" value="P:GDP-mannose biosynthetic process"/>
    <property type="evidence" value="ECO:0007669"/>
    <property type="project" value="TreeGrafter"/>
</dbReference>
<proteinExistence type="inferred from homology"/>
<feature type="domain" description="Nucleotidyl transferase" evidence="9">
    <location>
        <begin position="5"/>
        <end position="289"/>
    </location>
</feature>
<dbReference type="GO" id="GO:0000271">
    <property type="term" value="P:polysaccharide biosynthetic process"/>
    <property type="evidence" value="ECO:0007669"/>
    <property type="project" value="InterPro"/>
</dbReference>
<dbReference type="InterPro" id="IPR006375">
    <property type="entry name" value="Man1P_GuaTrfase/Man6P_Isoase"/>
</dbReference>
<gene>
    <name evidence="12" type="ORF">MAIT1_02222</name>
</gene>
<dbReference type="CDD" id="cd02213">
    <property type="entry name" value="cupin_PMI_typeII_C"/>
    <property type="match status" value="1"/>
</dbReference>
<reference evidence="12 13" key="1">
    <citation type="journal article" date="2016" name="BMC Genomics">
        <title>Combined genomic and structural analyses of a cultured magnetotactic bacterium reveals its niche adaptation to a dynamic environment.</title>
        <authorList>
            <person name="Araujo A.C."/>
            <person name="Morillo V."/>
            <person name="Cypriano J."/>
            <person name="Teixeira L.C."/>
            <person name="Leao P."/>
            <person name="Lyra S."/>
            <person name="Almeida L.G."/>
            <person name="Bazylinski D.A."/>
            <person name="Vasconcellos A.T."/>
            <person name="Abreu F."/>
            <person name="Lins U."/>
        </authorList>
    </citation>
    <scope>NUCLEOTIDE SEQUENCE [LARGE SCALE GENOMIC DNA]</scope>
    <source>
        <strain evidence="12 13">IT-1</strain>
    </source>
</reference>
<protein>
    <recommendedName>
        <fullName evidence="2">mannose-1-phosphate guanylyltransferase</fullName>
        <ecNumber evidence="2">2.7.7.13</ecNumber>
    </recommendedName>
</protein>
<evidence type="ECO:0000256" key="7">
    <source>
        <dbReference type="ARBA" id="ARBA00047343"/>
    </source>
</evidence>
<keyword evidence="3 12" id="KW-0808">Transferase</keyword>
<keyword evidence="6" id="KW-0342">GTP-binding</keyword>
<evidence type="ECO:0000256" key="3">
    <source>
        <dbReference type="ARBA" id="ARBA00022679"/>
    </source>
</evidence>
<organism evidence="12 13">
    <name type="scientific">Magnetofaba australis IT-1</name>
    <dbReference type="NCBI Taxonomy" id="1434232"/>
    <lineage>
        <taxon>Bacteria</taxon>
        <taxon>Pseudomonadati</taxon>
        <taxon>Pseudomonadota</taxon>
        <taxon>Magnetococcia</taxon>
        <taxon>Magnetococcales</taxon>
        <taxon>Magnetococcaceae</taxon>
        <taxon>Magnetofaba</taxon>
    </lineage>
</organism>
<dbReference type="OrthoDB" id="9806359at2"/>
<evidence type="ECO:0000256" key="5">
    <source>
        <dbReference type="ARBA" id="ARBA00022741"/>
    </source>
</evidence>
<dbReference type="STRING" id="1434232.MAIT1_02222"/>
<dbReference type="EMBL" id="LVJN01000020">
    <property type="protein sequence ID" value="OSM02129.1"/>
    <property type="molecule type" value="Genomic_DNA"/>
</dbReference>
<evidence type="ECO:0000256" key="1">
    <source>
        <dbReference type="ARBA" id="ARBA00006115"/>
    </source>
</evidence>
<dbReference type="NCBIfam" id="TIGR01479">
    <property type="entry name" value="GMP_PMI"/>
    <property type="match status" value="1"/>
</dbReference>
<dbReference type="Gene3D" id="3.90.550.10">
    <property type="entry name" value="Spore Coat Polysaccharide Biosynthesis Protein SpsA, Chain A"/>
    <property type="match status" value="1"/>
</dbReference>
<evidence type="ECO:0000259" key="11">
    <source>
        <dbReference type="Pfam" id="PF22640"/>
    </source>
</evidence>
<evidence type="ECO:0000259" key="10">
    <source>
        <dbReference type="Pfam" id="PF01050"/>
    </source>
</evidence>
<dbReference type="SUPFAM" id="SSF51182">
    <property type="entry name" value="RmlC-like cupins"/>
    <property type="match status" value="1"/>
</dbReference>
<keyword evidence="13" id="KW-1185">Reference proteome</keyword>
<evidence type="ECO:0000256" key="6">
    <source>
        <dbReference type="ARBA" id="ARBA00023134"/>
    </source>
</evidence>
<dbReference type="Pfam" id="PF01050">
    <property type="entry name" value="MannoseP_isomer"/>
    <property type="match status" value="1"/>
</dbReference>
<dbReference type="Gene3D" id="2.60.120.10">
    <property type="entry name" value="Jelly Rolls"/>
    <property type="match status" value="1"/>
</dbReference>
<evidence type="ECO:0000256" key="2">
    <source>
        <dbReference type="ARBA" id="ARBA00012387"/>
    </source>
</evidence>
<accession>A0A1Y2K2E9</accession>
<evidence type="ECO:0000259" key="9">
    <source>
        <dbReference type="Pfam" id="PF00483"/>
    </source>
</evidence>
<dbReference type="InterPro" id="IPR001538">
    <property type="entry name" value="Man6P_isomerase-2_C"/>
</dbReference>
<comment type="catalytic activity">
    <reaction evidence="7">
        <text>alpha-D-mannose 1-phosphate + GTP + H(+) = GDP-alpha-D-mannose + diphosphate</text>
        <dbReference type="Rhea" id="RHEA:15229"/>
        <dbReference type="ChEBI" id="CHEBI:15378"/>
        <dbReference type="ChEBI" id="CHEBI:33019"/>
        <dbReference type="ChEBI" id="CHEBI:37565"/>
        <dbReference type="ChEBI" id="CHEBI:57527"/>
        <dbReference type="ChEBI" id="CHEBI:58409"/>
        <dbReference type="EC" id="2.7.7.13"/>
    </reaction>
</comment>
<dbReference type="GO" id="GO:0004475">
    <property type="term" value="F:mannose-1-phosphate guanylyltransferase (GTP) activity"/>
    <property type="evidence" value="ECO:0007669"/>
    <property type="project" value="UniProtKB-EC"/>
</dbReference>
<evidence type="ECO:0000256" key="8">
    <source>
        <dbReference type="RuleBase" id="RU004190"/>
    </source>
</evidence>
<dbReference type="GO" id="GO:0005525">
    <property type="term" value="F:GTP binding"/>
    <property type="evidence" value="ECO:0007669"/>
    <property type="project" value="UniProtKB-KW"/>
</dbReference>
<keyword evidence="12" id="KW-0413">Isomerase</keyword>
<dbReference type="InterPro" id="IPR029044">
    <property type="entry name" value="Nucleotide-diphossugar_trans"/>
</dbReference>
<dbReference type="Proteomes" id="UP000194003">
    <property type="component" value="Unassembled WGS sequence"/>
</dbReference>
<comment type="caution">
    <text evidence="12">The sequence shown here is derived from an EMBL/GenBank/DDBJ whole genome shotgun (WGS) entry which is preliminary data.</text>
</comment>
<dbReference type="PANTHER" id="PTHR46390">
    <property type="entry name" value="MANNOSE-1-PHOSPHATE GUANYLYLTRANSFERASE"/>
    <property type="match status" value="1"/>
</dbReference>
<dbReference type="InterPro" id="IPR011051">
    <property type="entry name" value="RmlC_Cupin_sf"/>
</dbReference>
<evidence type="ECO:0000313" key="12">
    <source>
        <dbReference type="EMBL" id="OSM02129.1"/>
    </source>
</evidence>
<feature type="domain" description="MannoseP isomerase/GMP-like beta-helix" evidence="11">
    <location>
        <begin position="295"/>
        <end position="349"/>
    </location>
</feature>
<dbReference type="AlphaFoldDB" id="A0A1Y2K2E9"/>
<dbReference type="EC" id="2.7.7.13" evidence="2"/>
<dbReference type="InterPro" id="IPR014710">
    <property type="entry name" value="RmlC-like_jellyroll"/>
</dbReference>
<dbReference type="RefSeq" id="WP_085444618.1">
    <property type="nucleotide sequence ID" value="NZ_LVJN01000020.1"/>
</dbReference>
<dbReference type="CDD" id="cd02509">
    <property type="entry name" value="GDP-M1P_Guanylyltransferase"/>
    <property type="match status" value="1"/>
</dbReference>
<dbReference type="InterPro" id="IPR049577">
    <property type="entry name" value="GMPP_N"/>
</dbReference>
<dbReference type="FunFam" id="2.60.120.10:FF:000032">
    <property type="entry name" value="Mannose-1-phosphate guanylyltransferase/mannose-6-phosphate isomerase"/>
    <property type="match status" value="1"/>
</dbReference>
<dbReference type="SUPFAM" id="SSF53448">
    <property type="entry name" value="Nucleotide-diphospho-sugar transferases"/>
    <property type="match status" value="1"/>
</dbReference>
<dbReference type="InterPro" id="IPR051161">
    <property type="entry name" value="Mannose-6P_isomerase_type2"/>
</dbReference>
<dbReference type="PANTHER" id="PTHR46390:SF1">
    <property type="entry name" value="MANNOSE-1-PHOSPHATE GUANYLYLTRANSFERASE"/>
    <property type="match status" value="1"/>
</dbReference>
<dbReference type="InterPro" id="IPR005835">
    <property type="entry name" value="NTP_transferase_dom"/>
</dbReference>
<evidence type="ECO:0000256" key="4">
    <source>
        <dbReference type="ARBA" id="ARBA00022695"/>
    </source>
</evidence>
<feature type="domain" description="Mannose-6-phosphate isomerase type II C-terminal" evidence="10">
    <location>
        <begin position="353"/>
        <end position="467"/>
    </location>
</feature>
<comment type="similarity">
    <text evidence="1 8">Belongs to the mannose-6-phosphate isomerase type 2 family.</text>
</comment>
<dbReference type="InterPro" id="IPR054566">
    <property type="entry name" value="ManC/GMP-like_b-helix"/>
</dbReference>
<evidence type="ECO:0000313" key="13">
    <source>
        <dbReference type="Proteomes" id="UP000194003"/>
    </source>
</evidence>
<dbReference type="GO" id="GO:0016853">
    <property type="term" value="F:isomerase activity"/>
    <property type="evidence" value="ECO:0007669"/>
    <property type="project" value="UniProtKB-KW"/>
</dbReference>
<keyword evidence="5" id="KW-0547">Nucleotide-binding</keyword>
<dbReference type="Pfam" id="PF00483">
    <property type="entry name" value="NTP_transferase"/>
    <property type="match status" value="1"/>
</dbReference>
<keyword evidence="4 12" id="KW-0548">Nucleotidyltransferase</keyword>
<dbReference type="FunFam" id="3.90.550.10:FF:000046">
    <property type="entry name" value="Mannose-1-phosphate guanylyltransferase (GDP)"/>
    <property type="match status" value="1"/>
</dbReference>
<dbReference type="Pfam" id="PF22640">
    <property type="entry name" value="ManC_GMP_beta-helix"/>
    <property type="match status" value="1"/>
</dbReference>